<feature type="domain" description="G-protein coupled receptors family 1 profile" evidence="8">
    <location>
        <begin position="44"/>
        <end position="314"/>
    </location>
</feature>
<dbReference type="GO" id="GO:0005000">
    <property type="term" value="F:vasopressin receptor activity"/>
    <property type="evidence" value="ECO:0007669"/>
    <property type="project" value="TreeGrafter"/>
</dbReference>
<dbReference type="PANTHER" id="PTHR24241">
    <property type="entry name" value="NEUROPEPTIDE RECEPTOR-RELATED G-PROTEIN COUPLED RECEPTOR"/>
    <property type="match status" value="1"/>
</dbReference>
<evidence type="ECO:0000259" key="8">
    <source>
        <dbReference type="PROSITE" id="PS50262"/>
    </source>
</evidence>
<dbReference type="InterPro" id="IPR017452">
    <property type="entry name" value="GPCR_Rhodpsn_7TM"/>
</dbReference>
<dbReference type="Gene3D" id="1.20.1070.10">
    <property type="entry name" value="Rhodopsin 7-helix transmembrane proteins"/>
    <property type="match status" value="1"/>
</dbReference>
<dbReference type="EMBL" id="UYJE01002958">
    <property type="protein sequence ID" value="VDI15269.1"/>
    <property type="molecule type" value="Genomic_DNA"/>
</dbReference>
<feature type="transmembrane region" description="Helical" evidence="7">
    <location>
        <begin position="64"/>
        <end position="81"/>
    </location>
</feature>
<keyword evidence="10" id="KW-1185">Reference proteome</keyword>
<feature type="transmembrane region" description="Helical" evidence="7">
    <location>
        <begin position="194"/>
        <end position="216"/>
    </location>
</feature>
<evidence type="ECO:0000256" key="4">
    <source>
        <dbReference type="ARBA" id="ARBA00022989"/>
    </source>
</evidence>
<dbReference type="InterPro" id="IPR000276">
    <property type="entry name" value="GPCR_Rhodpsn"/>
</dbReference>
<feature type="transmembrane region" description="Helical" evidence="7">
    <location>
        <begin position="296"/>
        <end position="317"/>
    </location>
</feature>
<dbReference type="GO" id="GO:0032870">
    <property type="term" value="P:cellular response to hormone stimulus"/>
    <property type="evidence" value="ECO:0007669"/>
    <property type="project" value="TreeGrafter"/>
</dbReference>
<evidence type="ECO:0000256" key="6">
    <source>
        <dbReference type="ARBA" id="ARBA00023170"/>
    </source>
</evidence>
<evidence type="ECO:0000256" key="7">
    <source>
        <dbReference type="SAM" id="Phobius"/>
    </source>
</evidence>
<dbReference type="OrthoDB" id="6093399at2759"/>
<comment type="caution">
    <text evidence="9">The sequence shown here is derived from an EMBL/GenBank/DDBJ whole genome shotgun (WGS) entry which is preliminary data.</text>
</comment>
<dbReference type="SUPFAM" id="SSF81321">
    <property type="entry name" value="Family A G protein-coupled receptor-like"/>
    <property type="match status" value="1"/>
</dbReference>
<evidence type="ECO:0000256" key="5">
    <source>
        <dbReference type="ARBA" id="ARBA00023136"/>
    </source>
</evidence>
<accession>A0A8B6D7J7</accession>
<evidence type="ECO:0000256" key="2">
    <source>
        <dbReference type="ARBA" id="ARBA00022475"/>
    </source>
</evidence>
<dbReference type="PRINTS" id="PR00237">
    <property type="entry name" value="GPCRRHODOPSN"/>
</dbReference>
<feature type="transmembrane region" description="Helical" evidence="7">
    <location>
        <begin position="265"/>
        <end position="290"/>
    </location>
</feature>
<dbReference type="GO" id="GO:0042277">
    <property type="term" value="F:peptide binding"/>
    <property type="evidence" value="ECO:0007669"/>
    <property type="project" value="TreeGrafter"/>
</dbReference>
<organism evidence="9 10">
    <name type="scientific">Mytilus galloprovincialis</name>
    <name type="common">Mediterranean mussel</name>
    <dbReference type="NCBI Taxonomy" id="29158"/>
    <lineage>
        <taxon>Eukaryota</taxon>
        <taxon>Metazoa</taxon>
        <taxon>Spiralia</taxon>
        <taxon>Lophotrochozoa</taxon>
        <taxon>Mollusca</taxon>
        <taxon>Bivalvia</taxon>
        <taxon>Autobranchia</taxon>
        <taxon>Pteriomorphia</taxon>
        <taxon>Mytilida</taxon>
        <taxon>Mytiloidea</taxon>
        <taxon>Mytilidae</taxon>
        <taxon>Mytilinae</taxon>
        <taxon>Mytilus</taxon>
    </lineage>
</organism>
<dbReference type="Proteomes" id="UP000596742">
    <property type="component" value="Unassembled WGS sequence"/>
</dbReference>
<dbReference type="Pfam" id="PF00001">
    <property type="entry name" value="7tm_1"/>
    <property type="match status" value="1"/>
</dbReference>
<feature type="transmembrane region" description="Helical" evidence="7">
    <location>
        <begin position="32"/>
        <end position="52"/>
    </location>
</feature>
<evidence type="ECO:0000256" key="1">
    <source>
        <dbReference type="ARBA" id="ARBA00004651"/>
    </source>
</evidence>
<feature type="transmembrane region" description="Helical" evidence="7">
    <location>
        <begin position="143"/>
        <end position="162"/>
    </location>
</feature>
<evidence type="ECO:0000313" key="10">
    <source>
        <dbReference type="Proteomes" id="UP000596742"/>
    </source>
</evidence>
<dbReference type="GO" id="GO:0005886">
    <property type="term" value="C:plasma membrane"/>
    <property type="evidence" value="ECO:0007669"/>
    <property type="project" value="UniProtKB-SubCell"/>
</dbReference>
<sequence>MAKNVTVNKTNECVDIKRILLETPPESPLLKWIALTEAVGIIILNTVLILMLMRLKKKSRMAYFVKHLSIADLFVGLLYVLPNCIFERFLEKWEKYSCFIFYGYCTNVTIFASTFLIVVLTIDRLFVIVRPLSASTKGNRYRYGLVSGAWMLALILTIPYALHIRFSDTCTEHGINICWHDFKHMEAIVLAEFFINWIIPVCIIISCYTWIIRVIIRREKFGLPGSPNTIFSHGTTTFLGNGLNVQTSSTSVITTAKKKTIKLSLAVVIVYIASWTPINLAQVLNVFGIIPAGDLFTVLHVFAPINNLMNPLVFLVFNRQLGKITNKDVGNNVLCCVKRSNNIFDTSKYNASSNS</sequence>
<keyword evidence="4 7" id="KW-1133">Transmembrane helix</keyword>
<protein>
    <recommendedName>
        <fullName evidence="8">G-protein coupled receptors family 1 profile domain-containing protein</fullName>
    </recommendedName>
</protein>
<dbReference type="PROSITE" id="PS50262">
    <property type="entry name" value="G_PROTEIN_RECEP_F1_2"/>
    <property type="match status" value="1"/>
</dbReference>
<name>A0A8B6D7J7_MYTGA</name>
<keyword evidence="2" id="KW-1003">Cell membrane</keyword>
<evidence type="ECO:0000256" key="3">
    <source>
        <dbReference type="ARBA" id="ARBA00022692"/>
    </source>
</evidence>
<reference evidence="9" key="1">
    <citation type="submission" date="2018-11" db="EMBL/GenBank/DDBJ databases">
        <authorList>
            <person name="Alioto T."/>
            <person name="Alioto T."/>
        </authorList>
    </citation>
    <scope>NUCLEOTIDE SEQUENCE</scope>
</reference>
<proteinExistence type="predicted"/>
<comment type="subcellular location">
    <subcellularLocation>
        <location evidence="1">Cell membrane</location>
        <topology evidence="1">Multi-pass membrane protein</topology>
    </subcellularLocation>
</comment>
<gene>
    <name evidence="9" type="ORF">MGAL_10B013891</name>
</gene>
<keyword evidence="6" id="KW-0675">Receptor</keyword>
<dbReference type="PANTHER" id="PTHR24241:SF161">
    <property type="entry name" value="G-PROTEIN COUPLED RECEPTORS FAMILY 1 PROFILE DOMAIN-CONTAINING PROTEIN"/>
    <property type="match status" value="1"/>
</dbReference>
<evidence type="ECO:0000313" key="9">
    <source>
        <dbReference type="EMBL" id="VDI15269.1"/>
    </source>
</evidence>
<keyword evidence="5 7" id="KW-0472">Membrane</keyword>
<keyword evidence="3 7" id="KW-0812">Transmembrane</keyword>
<feature type="transmembrane region" description="Helical" evidence="7">
    <location>
        <begin position="101"/>
        <end position="122"/>
    </location>
</feature>
<dbReference type="AlphaFoldDB" id="A0A8B6D7J7"/>